<keyword evidence="2" id="KW-1185">Reference proteome</keyword>
<evidence type="ECO:0000313" key="1">
    <source>
        <dbReference type="EMBL" id="GAA4298317.1"/>
    </source>
</evidence>
<dbReference type="PANTHER" id="PTHR35145">
    <property type="entry name" value="CYTOPLASMIC PROTEIN-RELATED"/>
    <property type="match status" value="1"/>
</dbReference>
<proteinExistence type="predicted"/>
<accession>A0ABP8F9J1</accession>
<dbReference type="InterPro" id="IPR058532">
    <property type="entry name" value="YjbR/MT2646/Rv2570-like"/>
</dbReference>
<protein>
    <submittedName>
        <fullName evidence="1">MmcQ/YjbR family DNA-binding protein</fullName>
    </submittedName>
</protein>
<dbReference type="PANTHER" id="PTHR35145:SF1">
    <property type="entry name" value="CYTOPLASMIC PROTEIN"/>
    <property type="match status" value="1"/>
</dbReference>
<dbReference type="InterPro" id="IPR007351">
    <property type="entry name" value="YjbR"/>
</dbReference>
<gene>
    <name evidence="1" type="ORF">GCM10023183_06550</name>
</gene>
<dbReference type="Pfam" id="PF04237">
    <property type="entry name" value="YjbR"/>
    <property type="match status" value="1"/>
</dbReference>
<sequence length="117" mass="13473">MNIEEFRNYCLSKPHVEETLPFDQDTLVFKVAGKMFALCSLSNYAGGVALKCDPEWAEELREQYPAIQPGYHMNKKHWNTVMPEAFLPMGLLAELIDHSYKLVVKGLPKKMRENLDL</sequence>
<reference evidence="2" key="1">
    <citation type="journal article" date="2019" name="Int. J. Syst. Evol. Microbiol.">
        <title>The Global Catalogue of Microorganisms (GCM) 10K type strain sequencing project: providing services to taxonomists for standard genome sequencing and annotation.</title>
        <authorList>
            <consortium name="The Broad Institute Genomics Platform"/>
            <consortium name="The Broad Institute Genome Sequencing Center for Infectious Disease"/>
            <person name="Wu L."/>
            <person name="Ma J."/>
        </authorList>
    </citation>
    <scope>NUCLEOTIDE SEQUENCE [LARGE SCALE GENOMIC DNA]</scope>
    <source>
        <strain evidence="2">JCM 17917</strain>
    </source>
</reference>
<keyword evidence="1" id="KW-0238">DNA-binding</keyword>
<dbReference type="InterPro" id="IPR038056">
    <property type="entry name" value="YjbR-like_sf"/>
</dbReference>
<comment type="caution">
    <text evidence="1">The sequence shown here is derived from an EMBL/GenBank/DDBJ whole genome shotgun (WGS) entry which is preliminary data.</text>
</comment>
<evidence type="ECO:0000313" key="2">
    <source>
        <dbReference type="Proteomes" id="UP001501844"/>
    </source>
</evidence>
<name>A0ABP8F9J1_9BACT</name>
<dbReference type="GO" id="GO:0003677">
    <property type="term" value="F:DNA binding"/>
    <property type="evidence" value="ECO:0007669"/>
    <property type="project" value="UniProtKB-KW"/>
</dbReference>
<dbReference type="Proteomes" id="UP001501844">
    <property type="component" value="Unassembled WGS sequence"/>
</dbReference>
<dbReference type="Gene3D" id="3.90.1150.30">
    <property type="match status" value="1"/>
</dbReference>
<dbReference type="SUPFAM" id="SSF142906">
    <property type="entry name" value="YjbR-like"/>
    <property type="match status" value="1"/>
</dbReference>
<organism evidence="1 2">
    <name type="scientific">Nibribacter koreensis</name>
    <dbReference type="NCBI Taxonomy" id="1084519"/>
    <lineage>
        <taxon>Bacteria</taxon>
        <taxon>Pseudomonadati</taxon>
        <taxon>Bacteroidota</taxon>
        <taxon>Cytophagia</taxon>
        <taxon>Cytophagales</taxon>
        <taxon>Hymenobacteraceae</taxon>
        <taxon>Nibribacter</taxon>
    </lineage>
</organism>
<dbReference type="RefSeq" id="WP_345162306.1">
    <property type="nucleotide sequence ID" value="NZ_BAABGX010000001.1"/>
</dbReference>
<dbReference type="EMBL" id="BAABGX010000001">
    <property type="protein sequence ID" value="GAA4298317.1"/>
    <property type="molecule type" value="Genomic_DNA"/>
</dbReference>